<protein>
    <submittedName>
        <fullName evidence="5">DNA recombination protein RmuC</fullName>
    </submittedName>
</protein>
<dbReference type="RefSeq" id="WP_070981023.1">
    <property type="nucleotide sequence ID" value="NZ_CP043420.1"/>
</dbReference>
<proteinExistence type="inferred from homology"/>
<keyword evidence="6" id="KW-1185">Reference proteome</keyword>
<dbReference type="AlphaFoldDB" id="A0A1S1NSM0"/>
<dbReference type="PANTHER" id="PTHR30563">
    <property type="entry name" value="DNA RECOMBINATION PROTEIN RMUC"/>
    <property type="match status" value="1"/>
</dbReference>
<evidence type="ECO:0000256" key="3">
    <source>
        <dbReference type="ARBA" id="ARBA00023054"/>
    </source>
</evidence>
<dbReference type="EMBL" id="CP043420">
    <property type="protein sequence ID" value="QEL09942.1"/>
    <property type="molecule type" value="Genomic_DNA"/>
</dbReference>
<evidence type="ECO:0000256" key="4">
    <source>
        <dbReference type="ARBA" id="ARBA00023172"/>
    </source>
</evidence>
<keyword evidence="4" id="KW-0233">DNA recombination</keyword>
<dbReference type="Proteomes" id="UP000322553">
    <property type="component" value="Chromosome"/>
</dbReference>
<keyword evidence="3" id="KW-0175">Coiled coil</keyword>
<comment type="function">
    <text evidence="1">Involved in DNA recombination.</text>
</comment>
<comment type="similarity">
    <text evidence="2">Belongs to the RmuC family.</text>
</comment>
<dbReference type="PANTHER" id="PTHR30563:SF0">
    <property type="entry name" value="DNA RECOMBINATION PROTEIN RMUC"/>
    <property type="match status" value="1"/>
</dbReference>
<dbReference type="KEGG" id="kuy:FY550_01535"/>
<sequence length="454" mass="51762">MESVIIASGLSGLAVGLVAAAVLLLGQRRRHGEREAELEEQLDDQRRQLGESERLLAEREALLSREQALSQEQRQQLGERDRRLERLAEELAGWQRRAASLETAREQEQNHHAEQLRLLESARHQLKEEFEQLAGRIFEERSQRFSQQSREGLNALLTPFREQVEQFRSRVEALHGEQERSRAHLNAQLEQLAGLNRQMSEEAVNLTRALKGDNKAQGGWGELMLETVLERAGLRKGMEYEREVARQGEQGIGRPDAVIYLPEQRHLIVDAKVSLTAWSEVMAAESDEERQRAMKAHLRSVRNHVDGLARRDYPRLTGLDSPDMVFLFLPIEPAFAAIFQHDDTLFQQAFDRHVVIVTPTTLLASLRTVASLWRLERQNDNARGIVERAEKLLDKFHGFVSSLDDIGTHLNRASNSHQQAMDRLRDGQGSLVAQAHELNRLGARMKKELPASRD</sequence>
<reference evidence="5 6" key="1">
    <citation type="submission" date="2019-08" db="EMBL/GenBank/DDBJ databases">
        <title>Complete genome sequence of Kushneria sp. YCWA18, a halophilic phosphate-solubilizing bacterium isolated from Daqiao saltern in China.</title>
        <authorList>
            <person name="Du G.-X."/>
            <person name="Qu L.-Y."/>
        </authorList>
    </citation>
    <scope>NUCLEOTIDE SEQUENCE [LARGE SCALE GENOMIC DNA]</scope>
    <source>
        <strain evidence="5 6">YCWA18</strain>
    </source>
</reference>
<evidence type="ECO:0000313" key="6">
    <source>
        <dbReference type="Proteomes" id="UP000322553"/>
    </source>
</evidence>
<name>A0A1S1NSM0_9GAMM</name>
<accession>A0A1S1NSM0</accession>
<gene>
    <name evidence="5" type="primary">rmuC</name>
    <name evidence="5" type="ORF">FY550_01535</name>
</gene>
<evidence type="ECO:0000256" key="1">
    <source>
        <dbReference type="ARBA" id="ARBA00003416"/>
    </source>
</evidence>
<dbReference type="OrthoDB" id="9765111at2"/>
<evidence type="ECO:0000313" key="5">
    <source>
        <dbReference type="EMBL" id="QEL09942.1"/>
    </source>
</evidence>
<evidence type="ECO:0000256" key="2">
    <source>
        <dbReference type="ARBA" id="ARBA00009840"/>
    </source>
</evidence>
<dbReference type="STRING" id="657387.BH688_14565"/>
<dbReference type="GO" id="GO:0006310">
    <property type="term" value="P:DNA recombination"/>
    <property type="evidence" value="ECO:0007669"/>
    <property type="project" value="UniProtKB-KW"/>
</dbReference>
<dbReference type="InterPro" id="IPR003798">
    <property type="entry name" value="DNA_recombination_RmuC"/>
</dbReference>
<dbReference type="Pfam" id="PF02646">
    <property type="entry name" value="RmuC"/>
    <property type="match status" value="1"/>
</dbReference>
<organism evidence="5 6">
    <name type="scientific">Kushneria phosphatilytica</name>
    <dbReference type="NCBI Taxonomy" id="657387"/>
    <lineage>
        <taxon>Bacteria</taxon>
        <taxon>Pseudomonadati</taxon>
        <taxon>Pseudomonadota</taxon>
        <taxon>Gammaproteobacteria</taxon>
        <taxon>Oceanospirillales</taxon>
        <taxon>Halomonadaceae</taxon>
        <taxon>Kushneria</taxon>
    </lineage>
</organism>